<dbReference type="Proteomes" id="UP001064896">
    <property type="component" value="Chromosome"/>
</dbReference>
<organism evidence="1 2">
    <name type="scientific">Pseudomonas solani</name>
    <dbReference type="NCBI Taxonomy" id="2731552"/>
    <lineage>
        <taxon>Bacteria</taxon>
        <taxon>Pseudomonadati</taxon>
        <taxon>Pseudomonadota</taxon>
        <taxon>Gammaproteobacteria</taxon>
        <taxon>Pseudomonadales</taxon>
        <taxon>Pseudomonadaceae</taxon>
        <taxon>Pseudomonas</taxon>
    </lineage>
</organism>
<gene>
    <name evidence="1" type="ORF">PSm6_45440</name>
</gene>
<dbReference type="EMBL" id="AP023081">
    <property type="protein sequence ID" value="BCD88137.1"/>
    <property type="molecule type" value="Genomic_DNA"/>
</dbReference>
<name>A0ABM7LER7_9PSED</name>
<evidence type="ECO:0000313" key="1">
    <source>
        <dbReference type="EMBL" id="BCD88137.1"/>
    </source>
</evidence>
<proteinExistence type="predicted"/>
<protein>
    <submittedName>
        <fullName evidence="1">Uncharacterized protein</fullName>
    </submittedName>
</protein>
<dbReference type="RefSeq" id="WP_265168309.1">
    <property type="nucleotide sequence ID" value="NZ_AP023081.1"/>
</dbReference>
<evidence type="ECO:0000313" key="2">
    <source>
        <dbReference type="Proteomes" id="UP001064896"/>
    </source>
</evidence>
<accession>A0ABM7LER7</accession>
<reference evidence="1" key="1">
    <citation type="submission" date="2020-05" db="EMBL/GenBank/DDBJ databases">
        <title>Complete genome sequence of Pseudomonas sp. Sm006.</title>
        <authorList>
            <person name="Takeuchi K."/>
            <person name="Someya N."/>
        </authorList>
    </citation>
    <scope>NUCLEOTIDE SEQUENCE</scope>
    <source>
        <strain evidence="1">Sm006</strain>
    </source>
</reference>
<keyword evidence="2" id="KW-1185">Reference proteome</keyword>
<sequence>MTIRTSLEKAMQDKRIVSIYTSDDWSSYSVGYVVSIDGTHICLESITGSGESIGFEIRSLEEITKVETSGKYEQKIETLANHQGEVIHPVALPALGEGIIHETLALALQRKCVITIWVQGSEDSISGYVSSIENDTITIQAVDEFGDNDGASVVPQGEISSIDFCTKEEQLREFLNKKSSHIQ</sequence>